<proteinExistence type="predicted"/>
<evidence type="ECO:0000256" key="1">
    <source>
        <dbReference type="ARBA" id="ARBA00004651"/>
    </source>
</evidence>
<feature type="transmembrane region" description="Helical" evidence="10">
    <location>
        <begin position="13"/>
        <end position="31"/>
    </location>
</feature>
<evidence type="ECO:0000256" key="7">
    <source>
        <dbReference type="ARBA" id="ARBA00023136"/>
    </source>
</evidence>
<keyword evidence="8 11" id="KW-0675">Receptor</keyword>
<keyword evidence="5" id="KW-0552">Olfaction</keyword>
<keyword evidence="3" id="KW-0716">Sensory transduction</keyword>
<keyword evidence="2" id="KW-1003">Cell membrane</keyword>
<evidence type="ECO:0000313" key="11">
    <source>
        <dbReference type="EMBL" id="KAJ6646564.1"/>
    </source>
</evidence>
<evidence type="ECO:0000256" key="3">
    <source>
        <dbReference type="ARBA" id="ARBA00022606"/>
    </source>
</evidence>
<accession>A0A9Q0NC23</accession>
<evidence type="ECO:0000256" key="5">
    <source>
        <dbReference type="ARBA" id="ARBA00022725"/>
    </source>
</evidence>
<evidence type="ECO:0000256" key="4">
    <source>
        <dbReference type="ARBA" id="ARBA00022692"/>
    </source>
</evidence>
<comment type="subcellular location">
    <subcellularLocation>
        <location evidence="1">Cell membrane</location>
        <topology evidence="1">Multi-pass membrane protein</topology>
    </subcellularLocation>
</comment>
<evidence type="ECO:0000256" key="8">
    <source>
        <dbReference type="ARBA" id="ARBA00023170"/>
    </source>
</evidence>
<dbReference type="InterPro" id="IPR004117">
    <property type="entry name" value="7tm6_olfct_rcpt"/>
</dbReference>
<protein>
    <submittedName>
        <fullName evidence="11">Odorant receptor 71a</fullName>
    </submittedName>
</protein>
<dbReference type="Pfam" id="PF02949">
    <property type="entry name" value="7tm_6"/>
    <property type="match status" value="1"/>
</dbReference>
<keyword evidence="4 10" id="KW-0812">Transmembrane</keyword>
<comment type="caution">
    <text evidence="11">The sequence shown here is derived from an EMBL/GenBank/DDBJ whole genome shotgun (WGS) entry which is preliminary data.</text>
</comment>
<feature type="transmembrane region" description="Helical" evidence="10">
    <location>
        <begin position="43"/>
        <end position="63"/>
    </location>
</feature>
<sequence>LIEHMNNYFSMDFFSQICLSGTVLSSVVYQVTTMSPLNDFVIFSYNMTFMITISTQAFLNSYFGQSILTASEELSNAAYFSRWYAMSIGYRKDLLILMERLKISSELKAGKLFGMNLDLFGTIMNFAYRLYSILKGGSF</sequence>
<dbReference type="AlphaFoldDB" id="A0A9Q0NC23"/>
<gene>
    <name evidence="11" type="primary">Or71a_4</name>
    <name evidence="11" type="ORF">Bhyg_01777</name>
</gene>
<name>A0A9Q0NC23_9DIPT</name>
<evidence type="ECO:0000256" key="9">
    <source>
        <dbReference type="ARBA" id="ARBA00023224"/>
    </source>
</evidence>
<keyword evidence="6 10" id="KW-1133">Transmembrane helix</keyword>
<reference evidence="11" key="1">
    <citation type="submission" date="2022-07" db="EMBL/GenBank/DDBJ databases">
        <authorList>
            <person name="Trinca V."/>
            <person name="Uliana J.V.C."/>
            <person name="Torres T.T."/>
            <person name="Ward R.J."/>
            <person name="Monesi N."/>
        </authorList>
    </citation>
    <scope>NUCLEOTIDE SEQUENCE</scope>
    <source>
        <strain evidence="11">HSMRA1968</strain>
        <tissue evidence="11">Whole embryos</tissue>
    </source>
</reference>
<evidence type="ECO:0000256" key="2">
    <source>
        <dbReference type="ARBA" id="ARBA00022475"/>
    </source>
</evidence>
<keyword evidence="7 10" id="KW-0472">Membrane</keyword>
<dbReference type="GO" id="GO:0007165">
    <property type="term" value="P:signal transduction"/>
    <property type="evidence" value="ECO:0007669"/>
    <property type="project" value="UniProtKB-KW"/>
</dbReference>
<keyword evidence="12" id="KW-1185">Reference proteome</keyword>
<evidence type="ECO:0000256" key="10">
    <source>
        <dbReference type="SAM" id="Phobius"/>
    </source>
</evidence>
<dbReference type="PANTHER" id="PTHR21137">
    <property type="entry name" value="ODORANT RECEPTOR"/>
    <property type="match status" value="1"/>
</dbReference>
<dbReference type="OrthoDB" id="7757420at2759"/>
<dbReference type="PANTHER" id="PTHR21137:SF35">
    <property type="entry name" value="ODORANT RECEPTOR 19A-RELATED"/>
    <property type="match status" value="1"/>
</dbReference>
<dbReference type="EMBL" id="WJQU01000001">
    <property type="protein sequence ID" value="KAJ6646564.1"/>
    <property type="molecule type" value="Genomic_DNA"/>
</dbReference>
<dbReference type="Proteomes" id="UP001151699">
    <property type="component" value="Chromosome A"/>
</dbReference>
<evidence type="ECO:0000256" key="6">
    <source>
        <dbReference type="ARBA" id="ARBA00022989"/>
    </source>
</evidence>
<evidence type="ECO:0000313" key="12">
    <source>
        <dbReference type="Proteomes" id="UP001151699"/>
    </source>
</evidence>
<dbReference type="GO" id="GO:0004984">
    <property type="term" value="F:olfactory receptor activity"/>
    <property type="evidence" value="ECO:0007669"/>
    <property type="project" value="InterPro"/>
</dbReference>
<feature type="non-terminal residue" evidence="11">
    <location>
        <position position="139"/>
    </location>
</feature>
<keyword evidence="9" id="KW-0807">Transducer</keyword>
<organism evidence="11 12">
    <name type="scientific">Pseudolycoriella hygida</name>
    <dbReference type="NCBI Taxonomy" id="35572"/>
    <lineage>
        <taxon>Eukaryota</taxon>
        <taxon>Metazoa</taxon>
        <taxon>Ecdysozoa</taxon>
        <taxon>Arthropoda</taxon>
        <taxon>Hexapoda</taxon>
        <taxon>Insecta</taxon>
        <taxon>Pterygota</taxon>
        <taxon>Neoptera</taxon>
        <taxon>Endopterygota</taxon>
        <taxon>Diptera</taxon>
        <taxon>Nematocera</taxon>
        <taxon>Sciaroidea</taxon>
        <taxon>Sciaridae</taxon>
        <taxon>Pseudolycoriella</taxon>
    </lineage>
</organism>
<dbReference type="GO" id="GO:0005549">
    <property type="term" value="F:odorant binding"/>
    <property type="evidence" value="ECO:0007669"/>
    <property type="project" value="InterPro"/>
</dbReference>
<dbReference type="GO" id="GO:0005886">
    <property type="term" value="C:plasma membrane"/>
    <property type="evidence" value="ECO:0007669"/>
    <property type="project" value="UniProtKB-SubCell"/>
</dbReference>